<reference evidence="1 2" key="1">
    <citation type="journal article" date="2018" name="PLoS Genet.">
        <title>Population sequencing reveals clonal diversity and ancestral inbreeding in the grapevine cultivar Chardonnay.</title>
        <authorList>
            <person name="Roach M.J."/>
            <person name="Johnson D.L."/>
            <person name="Bohlmann J."/>
            <person name="van Vuuren H.J."/>
            <person name="Jones S.J."/>
            <person name="Pretorius I.S."/>
            <person name="Schmidt S.A."/>
            <person name="Borneman A.R."/>
        </authorList>
    </citation>
    <scope>NUCLEOTIDE SEQUENCE [LARGE SCALE GENOMIC DNA]</scope>
    <source>
        <strain evidence="2">cv. Chardonnay</strain>
        <tissue evidence="1">Leaf</tissue>
    </source>
</reference>
<dbReference type="AlphaFoldDB" id="A0A438CGR7"/>
<protein>
    <submittedName>
        <fullName evidence="1">Uncharacterized protein</fullName>
    </submittedName>
</protein>
<dbReference type="Proteomes" id="UP000288805">
    <property type="component" value="Unassembled WGS sequence"/>
</dbReference>
<dbReference type="Gene3D" id="1.25.40.10">
    <property type="entry name" value="Tetratricopeptide repeat domain"/>
    <property type="match status" value="1"/>
</dbReference>
<dbReference type="InterPro" id="IPR011990">
    <property type="entry name" value="TPR-like_helical_dom_sf"/>
</dbReference>
<proteinExistence type="predicted"/>
<evidence type="ECO:0000313" key="1">
    <source>
        <dbReference type="EMBL" id="RVW22410.1"/>
    </source>
</evidence>
<evidence type="ECO:0000313" key="2">
    <source>
        <dbReference type="Proteomes" id="UP000288805"/>
    </source>
</evidence>
<dbReference type="EMBL" id="QGNW01002235">
    <property type="protein sequence ID" value="RVW22410.1"/>
    <property type="molecule type" value="Genomic_DNA"/>
</dbReference>
<comment type="caution">
    <text evidence="1">The sequence shown here is derived from an EMBL/GenBank/DDBJ whole genome shotgun (WGS) entry which is preliminary data.</text>
</comment>
<accession>A0A438CGR7</accession>
<gene>
    <name evidence="1" type="ORF">CK203_111203</name>
</gene>
<sequence>MQHIDKLEKTVNDGDYYGAQQMYKSLVQVDDPQ</sequence>
<name>A0A438CGR7_VITVI</name>
<organism evidence="1 2">
    <name type="scientific">Vitis vinifera</name>
    <name type="common">Grape</name>
    <dbReference type="NCBI Taxonomy" id="29760"/>
    <lineage>
        <taxon>Eukaryota</taxon>
        <taxon>Viridiplantae</taxon>
        <taxon>Streptophyta</taxon>
        <taxon>Embryophyta</taxon>
        <taxon>Tracheophyta</taxon>
        <taxon>Spermatophyta</taxon>
        <taxon>Magnoliopsida</taxon>
        <taxon>eudicotyledons</taxon>
        <taxon>Gunneridae</taxon>
        <taxon>Pentapetalae</taxon>
        <taxon>rosids</taxon>
        <taxon>Vitales</taxon>
        <taxon>Vitaceae</taxon>
        <taxon>Viteae</taxon>
        <taxon>Vitis</taxon>
    </lineage>
</organism>